<dbReference type="PROSITE" id="PS50887">
    <property type="entry name" value="GGDEF"/>
    <property type="match status" value="1"/>
</dbReference>
<name>A0AAQ2C7S2_9MICO</name>
<dbReference type="PANTHER" id="PTHR46663">
    <property type="entry name" value="DIGUANYLATE CYCLASE DGCT-RELATED"/>
    <property type="match status" value="1"/>
</dbReference>
<feature type="transmembrane region" description="Helical" evidence="1">
    <location>
        <begin position="124"/>
        <end position="144"/>
    </location>
</feature>
<dbReference type="InterPro" id="IPR043128">
    <property type="entry name" value="Rev_trsase/Diguanyl_cyclase"/>
</dbReference>
<accession>A0AAQ2C7S2</accession>
<dbReference type="CDD" id="cd01949">
    <property type="entry name" value="GGDEF"/>
    <property type="match status" value="1"/>
</dbReference>
<keyword evidence="1" id="KW-0812">Transmembrane</keyword>
<dbReference type="PANTHER" id="PTHR46663:SF4">
    <property type="entry name" value="DIGUANYLATE CYCLASE DGCT-RELATED"/>
    <property type="match status" value="1"/>
</dbReference>
<dbReference type="EMBL" id="SOFY01000018">
    <property type="protein sequence ID" value="TFC50710.1"/>
    <property type="molecule type" value="Genomic_DNA"/>
</dbReference>
<keyword evidence="1" id="KW-1133">Transmembrane helix</keyword>
<feature type="transmembrane region" description="Helical" evidence="1">
    <location>
        <begin position="55"/>
        <end position="73"/>
    </location>
</feature>
<dbReference type="NCBIfam" id="TIGR00254">
    <property type="entry name" value="GGDEF"/>
    <property type="match status" value="1"/>
</dbReference>
<dbReference type="SUPFAM" id="SSF55073">
    <property type="entry name" value="Nucleotide cyclase"/>
    <property type="match status" value="1"/>
</dbReference>
<gene>
    <name evidence="3" type="ORF">E3O49_04665</name>
</gene>
<feature type="transmembrane region" description="Helical" evidence="1">
    <location>
        <begin position="85"/>
        <end position="112"/>
    </location>
</feature>
<dbReference type="InterPro" id="IPR029787">
    <property type="entry name" value="Nucleotide_cyclase"/>
</dbReference>
<dbReference type="Pfam" id="PF00990">
    <property type="entry name" value="GGDEF"/>
    <property type="match status" value="1"/>
</dbReference>
<dbReference type="Proteomes" id="UP000297403">
    <property type="component" value="Unassembled WGS sequence"/>
</dbReference>
<feature type="domain" description="GGDEF" evidence="2">
    <location>
        <begin position="367"/>
        <end position="502"/>
    </location>
</feature>
<evidence type="ECO:0000313" key="4">
    <source>
        <dbReference type="Proteomes" id="UP000297403"/>
    </source>
</evidence>
<dbReference type="InterPro" id="IPR052163">
    <property type="entry name" value="DGC-Regulatory_Protein"/>
</dbReference>
<organism evidence="3 4">
    <name type="scientific">Cryobacterium shii</name>
    <dbReference type="NCBI Taxonomy" id="1259235"/>
    <lineage>
        <taxon>Bacteria</taxon>
        <taxon>Bacillati</taxon>
        <taxon>Actinomycetota</taxon>
        <taxon>Actinomycetes</taxon>
        <taxon>Micrococcales</taxon>
        <taxon>Microbacteriaceae</taxon>
        <taxon>Cryobacterium</taxon>
    </lineage>
</organism>
<sequence length="515" mass="53547">MDAAAHGLVLDRARPIAAARPRGVADGVRWLFLWLAVVSAALTVPGVLLGARGGLMILGPAAALMLTASWIFGYRRGSAPVGLDIVDAAALIGIALASPQPGAVVIVVFGALWFRSLYGSAWQALLRVCLYAAALGLPFGLWPLLFGTEFGIDPGIYSAVLPALFVTVAIARQLGKSLVARDQSIGRDRVLAETGAQLLGAVDPDAIIALAWDASTDLCAAAPGLRLLRVVAEGSDLRVDGTAGTFRTAPTRLAADVLFTRPGSAYARILDPAPLNAAVGTPVMWECLAFEGRDHRGWLLVGAPRRMPAEVLLSVRGLVAQVALAIRTSDAHRDLTMLARTDSLTLLDNRSSFLAGLAETIAEAGSHETQVLFLDLDDFKDVNDALGHGAGDALLVDVAARLLRCTRPTDLCARLGGDEFAVLLRDTTPEAAAAVAERMVAAIHAPFPIGGGAGGRSVRVGASIGVATAIPGVGVEGLVHRADVAMYAAKAQGKNRVEYFALGLLNADRGLAPQA</sequence>
<dbReference type="Gene3D" id="3.30.70.270">
    <property type="match status" value="1"/>
</dbReference>
<dbReference type="AlphaFoldDB" id="A0AAQ2C7S2"/>
<feature type="transmembrane region" description="Helical" evidence="1">
    <location>
        <begin position="28"/>
        <end position="48"/>
    </location>
</feature>
<evidence type="ECO:0000259" key="2">
    <source>
        <dbReference type="PROSITE" id="PS50887"/>
    </source>
</evidence>
<evidence type="ECO:0000313" key="3">
    <source>
        <dbReference type="EMBL" id="TFC50710.1"/>
    </source>
</evidence>
<keyword evidence="1" id="KW-0472">Membrane</keyword>
<keyword evidence="4" id="KW-1185">Reference proteome</keyword>
<dbReference type="RefSeq" id="WP_134367784.1">
    <property type="nucleotide sequence ID" value="NZ_SOFY01000018.1"/>
</dbReference>
<protein>
    <submittedName>
        <fullName evidence="3">GGDEF domain-containing protein</fullName>
    </submittedName>
</protein>
<dbReference type="InterPro" id="IPR000160">
    <property type="entry name" value="GGDEF_dom"/>
</dbReference>
<evidence type="ECO:0000256" key="1">
    <source>
        <dbReference type="SAM" id="Phobius"/>
    </source>
</evidence>
<reference evidence="3 4" key="1">
    <citation type="submission" date="2019-03" db="EMBL/GenBank/DDBJ databases">
        <title>Genomics of glacier-inhabiting Cryobacterium strains.</title>
        <authorList>
            <person name="Liu Q."/>
            <person name="Xin Y.-H."/>
        </authorList>
    </citation>
    <scope>NUCLEOTIDE SEQUENCE [LARGE SCALE GENOMIC DNA]</scope>
    <source>
        <strain evidence="4">TMT1-22</strain>
    </source>
</reference>
<proteinExistence type="predicted"/>
<comment type="caution">
    <text evidence="3">The sequence shown here is derived from an EMBL/GenBank/DDBJ whole genome shotgun (WGS) entry which is preliminary data.</text>
</comment>
<dbReference type="SMART" id="SM00267">
    <property type="entry name" value="GGDEF"/>
    <property type="match status" value="1"/>
</dbReference>